<dbReference type="PANTHER" id="PTHR42711">
    <property type="entry name" value="ABC TRANSPORTER ATP-BINDING PROTEIN"/>
    <property type="match status" value="1"/>
</dbReference>
<keyword evidence="8" id="KW-1185">Reference proteome</keyword>
<dbReference type="InterPro" id="IPR003593">
    <property type="entry name" value="AAA+_ATPase"/>
</dbReference>
<accession>A0A4U9QU20</accession>
<dbReference type="GO" id="GO:0005524">
    <property type="term" value="F:ATP binding"/>
    <property type="evidence" value="ECO:0007669"/>
    <property type="project" value="UniProtKB-KW"/>
</dbReference>
<dbReference type="PANTHER" id="PTHR42711:SF5">
    <property type="entry name" value="ABC TRANSPORTER ATP-BINDING PROTEIN NATA"/>
    <property type="match status" value="1"/>
</dbReference>
<dbReference type="InterPro" id="IPR027417">
    <property type="entry name" value="P-loop_NTPase"/>
</dbReference>
<dbReference type="PROSITE" id="PS50893">
    <property type="entry name" value="ABC_TRANSPORTER_2"/>
    <property type="match status" value="1"/>
</dbReference>
<comment type="subcellular location">
    <subcellularLocation>
        <location evidence="1">Cell membrane</location>
        <topology evidence="1">Peripheral membrane protein</topology>
    </subcellularLocation>
</comment>
<dbReference type="InterPro" id="IPR017871">
    <property type="entry name" value="ABC_transporter-like_CS"/>
</dbReference>
<dbReference type="AlphaFoldDB" id="A0A4U9QU20"/>
<dbReference type="InterPro" id="IPR003439">
    <property type="entry name" value="ABC_transporter-like_ATP-bd"/>
</dbReference>
<dbReference type="Pfam" id="PF00005">
    <property type="entry name" value="ABC_tran"/>
    <property type="match status" value="1"/>
</dbReference>
<dbReference type="InterPro" id="IPR050763">
    <property type="entry name" value="ABC_transporter_ATP-binding"/>
</dbReference>
<evidence type="ECO:0000256" key="5">
    <source>
        <dbReference type="ARBA" id="ARBA00022840"/>
    </source>
</evidence>
<dbReference type="CDD" id="cd03225">
    <property type="entry name" value="ABC_cobalt_CbiO_domain1"/>
    <property type="match status" value="1"/>
</dbReference>
<dbReference type="RefSeq" id="WP_197733539.1">
    <property type="nucleotide sequence ID" value="NZ_CBCRUQ010000011.1"/>
</dbReference>
<evidence type="ECO:0000256" key="1">
    <source>
        <dbReference type="ARBA" id="ARBA00004202"/>
    </source>
</evidence>
<proteinExistence type="inferred from homology"/>
<keyword evidence="3" id="KW-0813">Transport</keyword>
<reference evidence="7 8" key="1">
    <citation type="submission" date="2019-05" db="EMBL/GenBank/DDBJ databases">
        <authorList>
            <consortium name="Pathogen Informatics"/>
        </authorList>
    </citation>
    <scope>NUCLEOTIDE SEQUENCE [LARGE SCALE GENOMIC DNA]</scope>
    <source>
        <strain evidence="7 8">NCTC503</strain>
    </source>
</reference>
<evidence type="ECO:0000256" key="3">
    <source>
        <dbReference type="ARBA" id="ARBA00022448"/>
    </source>
</evidence>
<dbReference type="GO" id="GO:0016887">
    <property type="term" value="F:ATP hydrolysis activity"/>
    <property type="evidence" value="ECO:0007669"/>
    <property type="project" value="InterPro"/>
</dbReference>
<dbReference type="KEGG" id="hhw:NCTC503_00130"/>
<dbReference type="EMBL" id="LR590481">
    <property type="protein sequence ID" value="VTQ82164.1"/>
    <property type="molecule type" value="Genomic_DNA"/>
</dbReference>
<evidence type="ECO:0000259" key="6">
    <source>
        <dbReference type="PROSITE" id="PS50893"/>
    </source>
</evidence>
<organism evidence="7 8">
    <name type="scientific">Hathewaya histolytica</name>
    <name type="common">Clostridium histolyticum</name>
    <dbReference type="NCBI Taxonomy" id="1498"/>
    <lineage>
        <taxon>Bacteria</taxon>
        <taxon>Bacillati</taxon>
        <taxon>Bacillota</taxon>
        <taxon>Clostridia</taxon>
        <taxon>Eubacteriales</taxon>
        <taxon>Clostridiaceae</taxon>
        <taxon>Hathewaya</taxon>
    </lineage>
</organism>
<dbReference type="GO" id="GO:0005886">
    <property type="term" value="C:plasma membrane"/>
    <property type="evidence" value="ECO:0007669"/>
    <property type="project" value="UniProtKB-SubCell"/>
</dbReference>
<protein>
    <submittedName>
        <fullName evidence="7">ABC transporter</fullName>
    </submittedName>
</protein>
<dbReference type="Proteomes" id="UP000308489">
    <property type="component" value="Chromosome 1"/>
</dbReference>
<dbReference type="SMART" id="SM00382">
    <property type="entry name" value="AAA"/>
    <property type="match status" value="1"/>
</dbReference>
<name>A0A4U9QU20_HATHI</name>
<dbReference type="InterPro" id="IPR015856">
    <property type="entry name" value="ABC_transpr_CbiO/EcfA_su"/>
</dbReference>
<dbReference type="Gene3D" id="3.40.50.300">
    <property type="entry name" value="P-loop containing nucleotide triphosphate hydrolases"/>
    <property type="match status" value="1"/>
</dbReference>
<evidence type="ECO:0000313" key="7">
    <source>
        <dbReference type="EMBL" id="VTQ82164.1"/>
    </source>
</evidence>
<comment type="similarity">
    <text evidence="2">Belongs to the ABC transporter superfamily.</text>
</comment>
<gene>
    <name evidence="7" type="primary">glnQ_1</name>
    <name evidence="7" type="ORF">NCTC503_00130</name>
</gene>
<keyword evidence="4" id="KW-0547">Nucleotide-binding</keyword>
<evidence type="ECO:0000256" key="2">
    <source>
        <dbReference type="ARBA" id="ARBA00005417"/>
    </source>
</evidence>
<dbReference type="GO" id="GO:0022857">
    <property type="term" value="F:transmembrane transporter activity"/>
    <property type="evidence" value="ECO:0007669"/>
    <property type="project" value="UniProtKB-ARBA"/>
</dbReference>
<evidence type="ECO:0000256" key="4">
    <source>
        <dbReference type="ARBA" id="ARBA00022741"/>
    </source>
</evidence>
<sequence length="217" mass="24654">MDLEISKGDIVGLLGPNGAGKTTLIKCLCGLIAQDEGDIFIDKIRLEEKNLREHLKNIGAVLEGARNLYWNLTVLDNAYYLGALKGKDKKYIDEFIEKYRDSFGLSELLDRKINSLSLGQKQKVAIIISLIHRPKIIILDEPSNGLDIDSKTDLISILKDIKEEFNSTMLITSHDVDFIRRVVDKFIIINKGKKQDQFENDNLNVEDIEKIYKGFVN</sequence>
<evidence type="ECO:0000313" key="8">
    <source>
        <dbReference type="Proteomes" id="UP000308489"/>
    </source>
</evidence>
<keyword evidence="5" id="KW-0067">ATP-binding</keyword>
<dbReference type="PROSITE" id="PS00211">
    <property type="entry name" value="ABC_TRANSPORTER_1"/>
    <property type="match status" value="1"/>
</dbReference>
<dbReference type="SUPFAM" id="SSF52540">
    <property type="entry name" value="P-loop containing nucleoside triphosphate hydrolases"/>
    <property type="match status" value="1"/>
</dbReference>
<feature type="domain" description="ABC transporter" evidence="6">
    <location>
        <begin position="1"/>
        <end position="216"/>
    </location>
</feature>